<dbReference type="InParanoid" id="A0A5C3PPE5"/>
<name>A0A5C3PPE5_9APHY</name>
<accession>A0A5C3PPE5</accession>
<dbReference type="EMBL" id="ML211035">
    <property type="protein sequence ID" value="TFK90819.1"/>
    <property type="molecule type" value="Genomic_DNA"/>
</dbReference>
<reference evidence="2 3" key="1">
    <citation type="journal article" date="2019" name="Nat. Ecol. Evol.">
        <title>Megaphylogeny resolves global patterns of mushroom evolution.</title>
        <authorList>
            <person name="Varga T."/>
            <person name="Krizsan K."/>
            <person name="Foldi C."/>
            <person name="Dima B."/>
            <person name="Sanchez-Garcia M."/>
            <person name="Sanchez-Ramirez S."/>
            <person name="Szollosi G.J."/>
            <person name="Szarkandi J.G."/>
            <person name="Papp V."/>
            <person name="Albert L."/>
            <person name="Andreopoulos W."/>
            <person name="Angelini C."/>
            <person name="Antonin V."/>
            <person name="Barry K.W."/>
            <person name="Bougher N.L."/>
            <person name="Buchanan P."/>
            <person name="Buyck B."/>
            <person name="Bense V."/>
            <person name="Catcheside P."/>
            <person name="Chovatia M."/>
            <person name="Cooper J."/>
            <person name="Damon W."/>
            <person name="Desjardin D."/>
            <person name="Finy P."/>
            <person name="Geml J."/>
            <person name="Haridas S."/>
            <person name="Hughes K."/>
            <person name="Justo A."/>
            <person name="Karasinski D."/>
            <person name="Kautmanova I."/>
            <person name="Kiss B."/>
            <person name="Kocsube S."/>
            <person name="Kotiranta H."/>
            <person name="LaButti K.M."/>
            <person name="Lechner B.E."/>
            <person name="Liimatainen K."/>
            <person name="Lipzen A."/>
            <person name="Lukacs Z."/>
            <person name="Mihaltcheva S."/>
            <person name="Morgado L.N."/>
            <person name="Niskanen T."/>
            <person name="Noordeloos M.E."/>
            <person name="Ohm R.A."/>
            <person name="Ortiz-Santana B."/>
            <person name="Ovrebo C."/>
            <person name="Racz N."/>
            <person name="Riley R."/>
            <person name="Savchenko A."/>
            <person name="Shiryaev A."/>
            <person name="Soop K."/>
            <person name="Spirin V."/>
            <person name="Szebenyi C."/>
            <person name="Tomsovsky M."/>
            <person name="Tulloss R.E."/>
            <person name="Uehling J."/>
            <person name="Grigoriev I.V."/>
            <person name="Vagvolgyi C."/>
            <person name="Papp T."/>
            <person name="Martin F.M."/>
            <person name="Miettinen O."/>
            <person name="Hibbett D.S."/>
            <person name="Nagy L.G."/>
        </authorList>
    </citation>
    <scope>NUCLEOTIDE SEQUENCE [LARGE SCALE GENOMIC DNA]</scope>
    <source>
        <strain evidence="2 3">HHB13444</strain>
    </source>
</reference>
<sequence length="76" mass="8507">MSLYWQSGPTLSNHSGSLQWRALWSSFASAHRRPSLLKIAYHHHHHHHMSTANGSVTTGTGRYIASPMTGRRTAAR</sequence>
<proteinExistence type="predicted"/>
<feature type="compositionally biased region" description="Polar residues" evidence="1">
    <location>
        <begin position="50"/>
        <end position="60"/>
    </location>
</feature>
<organism evidence="2 3">
    <name type="scientific">Polyporus arcularius HHB13444</name>
    <dbReference type="NCBI Taxonomy" id="1314778"/>
    <lineage>
        <taxon>Eukaryota</taxon>
        <taxon>Fungi</taxon>
        <taxon>Dikarya</taxon>
        <taxon>Basidiomycota</taxon>
        <taxon>Agaricomycotina</taxon>
        <taxon>Agaricomycetes</taxon>
        <taxon>Polyporales</taxon>
        <taxon>Polyporaceae</taxon>
        <taxon>Polyporus</taxon>
    </lineage>
</organism>
<evidence type="ECO:0000256" key="1">
    <source>
        <dbReference type="SAM" id="MobiDB-lite"/>
    </source>
</evidence>
<feature type="region of interest" description="Disordered" evidence="1">
    <location>
        <begin position="48"/>
        <end position="76"/>
    </location>
</feature>
<dbReference type="Proteomes" id="UP000308197">
    <property type="component" value="Unassembled WGS sequence"/>
</dbReference>
<evidence type="ECO:0000313" key="2">
    <source>
        <dbReference type="EMBL" id="TFK90819.1"/>
    </source>
</evidence>
<dbReference type="AlphaFoldDB" id="A0A5C3PPE5"/>
<keyword evidence="3" id="KW-1185">Reference proteome</keyword>
<evidence type="ECO:0000313" key="3">
    <source>
        <dbReference type="Proteomes" id="UP000308197"/>
    </source>
</evidence>
<protein>
    <submittedName>
        <fullName evidence="2">Uncharacterized protein</fullName>
    </submittedName>
</protein>
<gene>
    <name evidence="2" type="ORF">K466DRAFT_362396</name>
</gene>